<dbReference type="AlphaFoldDB" id="A0AAU7UE79"/>
<reference evidence="1" key="1">
    <citation type="submission" date="2024-06" db="EMBL/GenBank/DDBJ databases">
        <title>Draft Genome Sequence of Deinococcus sonorensis Type Strain KR-87, a Biofilm Producing Representative of the Genus Deinococcus.</title>
        <authorList>
            <person name="Boren L.S."/>
            <person name="Grosso R.A."/>
            <person name="Hugenberg-Cox A.N."/>
            <person name="Hill J.T.E."/>
            <person name="Albert C.M."/>
            <person name="Tuohy J.M."/>
        </authorList>
    </citation>
    <scope>NUCLEOTIDE SEQUENCE</scope>
    <source>
        <strain evidence="1">KR-87</strain>
    </source>
</reference>
<organism evidence="1">
    <name type="scientific">Deinococcus sonorensis KR-87</name>
    <dbReference type="NCBI Taxonomy" id="694439"/>
    <lineage>
        <taxon>Bacteria</taxon>
        <taxon>Thermotogati</taxon>
        <taxon>Deinococcota</taxon>
        <taxon>Deinococci</taxon>
        <taxon>Deinococcales</taxon>
        <taxon>Deinococcaceae</taxon>
        <taxon>Deinococcus</taxon>
    </lineage>
</organism>
<dbReference type="PANTHER" id="PTHR12526">
    <property type="entry name" value="GLYCOSYLTRANSFERASE"/>
    <property type="match status" value="1"/>
</dbReference>
<name>A0AAU7UE79_9DEIO</name>
<proteinExistence type="predicted"/>
<protein>
    <submittedName>
        <fullName evidence="1">Glycosyltransferase family 1 protein</fullName>
    </submittedName>
</protein>
<gene>
    <name evidence="1" type="ORF">ABOD76_10395</name>
</gene>
<evidence type="ECO:0000313" key="1">
    <source>
        <dbReference type="EMBL" id="XBV86693.1"/>
    </source>
</evidence>
<accession>A0AAU7UE79</accession>
<dbReference type="Gene3D" id="3.40.50.2000">
    <property type="entry name" value="Glycogen Phosphorylase B"/>
    <property type="match status" value="1"/>
</dbReference>
<dbReference type="SUPFAM" id="SSF53756">
    <property type="entry name" value="UDP-Glycosyltransferase/glycogen phosphorylase"/>
    <property type="match status" value="1"/>
</dbReference>
<dbReference type="KEGG" id="dsc:ABOD76_10395"/>
<dbReference type="RefSeq" id="WP_350244770.1">
    <property type="nucleotide sequence ID" value="NZ_CP158299.1"/>
</dbReference>
<dbReference type="Pfam" id="PF13692">
    <property type="entry name" value="Glyco_trans_1_4"/>
    <property type="match status" value="1"/>
</dbReference>
<dbReference type="EMBL" id="CP158299">
    <property type="protein sequence ID" value="XBV86693.1"/>
    <property type="molecule type" value="Genomic_DNA"/>
</dbReference>
<dbReference type="PANTHER" id="PTHR12526:SF630">
    <property type="entry name" value="GLYCOSYLTRANSFERASE"/>
    <property type="match status" value="1"/>
</dbReference>
<dbReference type="CDD" id="cd04950">
    <property type="entry name" value="GT4_TuaH-like"/>
    <property type="match status" value="1"/>
</dbReference>
<sequence length="389" mass="43789">MTDAPDLICIAHLRWNFVFQRPQHLMTRAAQDRRVYYFEEPIFGDRDWLETRRDASGVMVCTPHVVQDLGPAESQMRTRRLLEQLVAEEQLSDYVLWIYTPMELPITAGLKPARTVYDCMDELANFRFAPPELHAREQQLFRQADLVFTGGYRLWEAKQRQHSHAYPFPSSVDVAHFTQARKLRQDPADQAHLPHPRLGFCGVLDERFDAALVQAVADARPEWQFVLVGPVVKVSPEELPQGPNIHYLGQKDYKELPAYMAGWDVALLPFARNEATEFISPTKTPEYLAAGRPVVSTSIRDVVRPYGEMNVVRIADDAASFEAAIQAALDEQGTPAGLNRQQRADEFLSTVSWDRTWAEMDELLRGHGAGPVVPAAPKGISVVGGAADD</sequence>